<comment type="subunit">
    <text evidence="2">Interacts with Spx.</text>
</comment>
<dbReference type="GO" id="GO:0005737">
    <property type="term" value="C:cytoplasm"/>
    <property type="evidence" value="ECO:0007669"/>
    <property type="project" value="UniProtKB-SubCell"/>
</dbReference>
<dbReference type="PANTHER" id="PTHR13887:SF47">
    <property type="entry name" value="CLPXP ADAPTER PROTEIN SPXH"/>
    <property type="match status" value="1"/>
</dbReference>
<dbReference type="InterPro" id="IPR036249">
    <property type="entry name" value="Thioredoxin-like_sf"/>
</dbReference>
<keyword evidence="1 2" id="KW-0963">Cytoplasm</keyword>
<dbReference type="EMBL" id="APCD01000003">
    <property type="protein sequence ID" value="EMT46656.1"/>
    <property type="molecule type" value="Genomic_DNA"/>
</dbReference>
<dbReference type="InterPro" id="IPR046404">
    <property type="entry name" value="Adapter_SpxH"/>
</dbReference>
<dbReference type="Gene3D" id="3.40.30.10">
    <property type="entry name" value="Glutaredoxin"/>
    <property type="match status" value="1"/>
</dbReference>
<evidence type="ECO:0000313" key="3">
    <source>
        <dbReference type="EMBL" id="EMT46656.1"/>
    </source>
</evidence>
<dbReference type="PANTHER" id="PTHR13887">
    <property type="entry name" value="GLUTATHIONE S-TRANSFERASE KAPPA"/>
    <property type="match status" value="1"/>
</dbReference>
<accession>M8D790</accession>
<dbReference type="Gene3D" id="1.10.472.60">
    <property type="entry name" value="putative protein disulfide isomerase domain"/>
    <property type="match status" value="1"/>
</dbReference>
<dbReference type="CDD" id="cd03025">
    <property type="entry name" value="DsbA_FrnE_like"/>
    <property type="match status" value="1"/>
</dbReference>
<sequence length="281" mass="32039">MNEKVVATQEGTTKQKQLEIYLFVDPLCPDCWALEPVLKKLWIEYGQYFTLRHVLTGQLDRLNGANYKRIDRHATRIGIACDDRISLQAPLPIPYVASLAVKAAELQGRQASIRFLRQLQEIVFLQGKTITNTGTLIQCAIDAGLDVQEFIKDLSSPSAVKAFQCDLKISTEMDVREVPTLVFFNENIEEEGIKISGCYPYDVYVDLIHEMLGFHPQPSPLPPMEQFLHHAQFVTTDDIAMVYNMPHCKAECELKKLRLKRKVEKVGSFWKWVDKEKGPGI</sequence>
<dbReference type="AlphaFoldDB" id="M8D790"/>
<comment type="subcellular location">
    <subcellularLocation>
        <location evidence="2">Cytoplasm</location>
    </subcellularLocation>
</comment>
<comment type="function">
    <text evidence="2">Adapter protein required for efficient degradation of Spx by ClpXP under non-stress conditions. Interaction with Spx stabilizes Spx and exposes the C-terminus of Spx for recognition and proteolysis by ClpXP.</text>
</comment>
<dbReference type="GO" id="GO:0016853">
    <property type="term" value="F:isomerase activity"/>
    <property type="evidence" value="ECO:0007669"/>
    <property type="project" value="UniProtKB-KW"/>
</dbReference>
<dbReference type="Proteomes" id="UP000012085">
    <property type="component" value="Unassembled WGS sequence"/>
</dbReference>
<comment type="caution">
    <text evidence="3">The sequence shown here is derived from an EMBL/GenBank/DDBJ whole genome shotgun (WGS) entry which is preliminary data.</text>
</comment>
<gene>
    <name evidence="2" type="primary">spxH</name>
    <name evidence="3" type="ORF">H919_03352</name>
</gene>
<proteinExistence type="inferred from homology"/>
<dbReference type="SUPFAM" id="SSF52833">
    <property type="entry name" value="Thioredoxin-like"/>
    <property type="match status" value="1"/>
</dbReference>
<dbReference type="PATRIC" id="fig|1297581.3.peg.684"/>
<protein>
    <recommendedName>
        <fullName evidence="2">ClpXP adapter protein SpxH</fullName>
    </recommendedName>
</protein>
<reference evidence="3 4" key="1">
    <citation type="submission" date="2013-03" db="EMBL/GenBank/DDBJ databases">
        <title>Assembly of a new bacterial strain Anoxybacillus flavithermus AK1.</title>
        <authorList>
            <person name="Rajan I."/>
            <person name="PoliReddy D."/>
            <person name="Sugumar T."/>
            <person name="Rathinam K."/>
            <person name="Alqarawi S."/>
            <person name="Khalil A.B."/>
            <person name="Sivakumar N."/>
        </authorList>
    </citation>
    <scope>NUCLEOTIDE SEQUENCE [LARGE SCALE GENOMIC DNA]</scope>
    <source>
        <strain evidence="3 4">AK1</strain>
    </source>
</reference>
<evidence type="ECO:0000256" key="1">
    <source>
        <dbReference type="ARBA" id="ARBA00022490"/>
    </source>
</evidence>
<dbReference type="Pfam" id="PF13743">
    <property type="entry name" value="Thioredoxin_5"/>
    <property type="match status" value="1"/>
</dbReference>
<evidence type="ECO:0000313" key="4">
    <source>
        <dbReference type="Proteomes" id="UP000012085"/>
    </source>
</evidence>
<organism evidence="3 4">
    <name type="scientific">Anoxybacillus flavithermus AK1</name>
    <dbReference type="NCBI Taxonomy" id="1297581"/>
    <lineage>
        <taxon>Bacteria</taxon>
        <taxon>Bacillati</taxon>
        <taxon>Bacillota</taxon>
        <taxon>Bacilli</taxon>
        <taxon>Bacillales</taxon>
        <taxon>Anoxybacillaceae</taxon>
        <taxon>Anoxybacillus</taxon>
    </lineage>
</organism>
<reference evidence="3 4" key="2">
    <citation type="journal article" date="2015" name="Genome Announc.">
        <title>Genome Sequence of Anoxybacillus flavithermus Strain AK1, a Thermophile Isolated from a Hot Spring in Saudi Arabia.</title>
        <authorList>
            <person name="Khalil A."/>
            <person name="Sivakumar N."/>
            <person name="Qarawi S."/>
        </authorList>
    </citation>
    <scope>NUCLEOTIDE SEQUENCE [LARGE SCALE GENOMIC DNA]</scope>
    <source>
        <strain evidence="3 4">AK1</strain>
    </source>
</reference>
<keyword evidence="3" id="KW-0413">Isomerase</keyword>
<name>M8D790_9BACL</name>
<dbReference type="HAMAP" id="MF_02245">
    <property type="entry name" value="Adapter_SpxH"/>
    <property type="match status" value="1"/>
</dbReference>
<comment type="similarity">
    <text evidence="2">Belongs to the SpxH family.</text>
</comment>
<evidence type="ECO:0000256" key="2">
    <source>
        <dbReference type="HAMAP-Rule" id="MF_02245"/>
    </source>
</evidence>